<dbReference type="PANTHER" id="PTHR42779:SF1">
    <property type="entry name" value="PROTEIN YNJB"/>
    <property type="match status" value="1"/>
</dbReference>
<dbReference type="RefSeq" id="WP_073124888.1">
    <property type="nucleotide sequence ID" value="NZ_BAABCH010000024.1"/>
</dbReference>
<dbReference type="PIRSF" id="PIRSF029172">
    <property type="entry name" value="UCP029172_ABC_sbc_YnjB"/>
    <property type="match status" value="1"/>
</dbReference>
<dbReference type="EMBL" id="FQWX01000007">
    <property type="protein sequence ID" value="SHG78877.1"/>
    <property type="molecule type" value="Genomic_DNA"/>
</dbReference>
<dbReference type="PANTHER" id="PTHR42779">
    <property type="entry name" value="PROTEIN YNJB"/>
    <property type="match status" value="1"/>
</dbReference>
<feature type="chain" id="PRO_5012229086" evidence="1">
    <location>
        <begin position="25"/>
        <end position="407"/>
    </location>
</feature>
<evidence type="ECO:0000256" key="1">
    <source>
        <dbReference type="SAM" id="SignalP"/>
    </source>
</evidence>
<dbReference type="OrthoDB" id="3239593at2"/>
<dbReference type="Gene3D" id="3.40.190.10">
    <property type="entry name" value="Periplasmic binding protein-like II"/>
    <property type="match status" value="2"/>
</dbReference>
<feature type="signal peptide" evidence="1">
    <location>
        <begin position="1"/>
        <end position="24"/>
    </location>
</feature>
<protein>
    <submittedName>
        <fullName evidence="2">Putative spermidine/putrescine transport system substrate-binding protein</fullName>
    </submittedName>
</protein>
<dbReference type="InterPro" id="IPR006059">
    <property type="entry name" value="SBP"/>
</dbReference>
<name>A0A1M5MNW2_9FIRM</name>
<keyword evidence="3" id="KW-1185">Reference proteome</keyword>
<accession>A0A1M5MNW2</accession>
<sequence>MKKRLSLILCVMLVISLVGCSKPAKESEASNEAKKILNSSYDEILETAKGSTVNFYGYGGNEVMNKWFDSYVVPTMKEEYDITVKRVGMDIENIMNQMLSEKQVKNSKGKIDVVWINGENFKTAKDNELLFGPFVEKLPNYKKYIDTTSEDMITDFGTKVDGMEAPWGKAQFAVVVDTSKVKSEIVNTEDLKKVVEANPGKFTYPALPDFTASAFVRNVIYDIVGYENVANLPEDEKEVKKAIQPAIDYLNEIKPYLWKEGKTYPSTISQLDNMYSDGEVYFTMTYSPNTLLGRIDSGEFNKDTKVLEFDKGNISNTHFLAIPQNSQNQAGAMVLIDFLTSTDAQGAKTDTKNWGDSTVLDMDKVSSEDKKKFSETVKIEKSVPELKAGLVPIIEKIWTEEVLESEK</sequence>
<gene>
    <name evidence="2" type="ORF">SAMN04488530_10788</name>
</gene>
<dbReference type="PROSITE" id="PS51257">
    <property type="entry name" value="PROKAR_LIPOPROTEIN"/>
    <property type="match status" value="1"/>
</dbReference>
<organism evidence="2 3">
    <name type="scientific">Asaccharospora irregularis DSM 2635</name>
    <dbReference type="NCBI Taxonomy" id="1121321"/>
    <lineage>
        <taxon>Bacteria</taxon>
        <taxon>Bacillati</taxon>
        <taxon>Bacillota</taxon>
        <taxon>Clostridia</taxon>
        <taxon>Peptostreptococcales</taxon>
        <taxon>Peptostreptococcaceae</taxon>
        <taxon>Asaccharospora</taxon>
    </lineage>
</organism>
<reference evidence="3" key="1">
    <citation type="submission" date="2016-11" db="EMBL/GenBank/DDBJ databases">
        <authorList>
            <person name="Varghese N."/>
            <person name="Submissions S."/>
        </authorList>
    </citation>
    <scope>NUCLEOTIDE SEQUENCE [LARGE SCALE GENOMIC DNA]</scope>
    <source>
        <strain evidence="3">DSM 2635</strain>
    </source>
</reference>
<dbReference type="STRING" id="1121321.SAMN04488530_10788"/>
<dbReference type="NCBIfam" id="NF008633">
    <property type="entry name" value="PRK11622.1"/>
    <property type="match status" value="1"/>
</dbReference>
<dbReference type="Pfam" id="PF13416">
    <property type="entry name" value="SBP_bac_8"/>
    <property type="match status" value="1"/>
</dbReference>
<keyword evidence="1" id="KW-0732">Signal</keyword>
<evidence type="ECO:0000313" key="2">
    <source>
        <dbReference type="EMBL" id="SHG78877.1"/>
    </source>
</evidence>
<dbReference type="AlphaFoldDB" id="A0A1M5MNW2"/>
<dbReference type="InterPro" id="IPR027020">
    <property type="entry name" value="YnjB"/>
</dbReference>
<dbReference type="SUPFAM" id="SSF53850">
    <property type="entry name" value="Periplasmic binding protein-like II"/>
    <property type="match status" value="1"/>
</dbReference>
<dbReference type="Proteomes" id="UP000243255">
    <property type="component" value="Unassembled WGS sequence"/>
</dbReference>
<proteinExistence type="predicted"/>
<evidence type="ECO:0000313" key="3">
    <source>
        <dbReference type="Proteomes" id="UP000243255"/>
    </source>
</evidence>